<dbReference type="Gene3D" id="3.30.110.170">
    <property type="entry name" value="Protein of unknown function (DUF541), domain 1"/>
    <property type="match status" value="1"/>
</dbReference>
<dbReference type="RefSeq" id="WP_136553598.1">
    <property type="nucleotide sequence ID" value="NZ_STGJ01000010.1"/>
</dbReference>
<proteinExistence type="predicted"/>
<dbReference type="InterPro" id="IPR052022">
    <property type="entry name" value="26kDa_periplasmic_antigen"/>
</dbReference>
<reference evidence="2 3" key="1">
    <citation type="submission" date="2019-04" db="EMBL/GenBank/DDBJ databases">
        <title>Crenobacter sp. nov.</title>
        <authorList>
            <person name="Shi S."/>
        </authorList>
    </citation>
    <scope>NUCLEOTIDE SEQUENCE [LARGE SCALE GENOMIC DNA]</scope>
    <source>
        <strain evidence="2 3">GY 70310</strain>
    </source>
</reference>
<dbReference type="Pfam" id="PF04402">
    <property type="entry name" value="SIMPL"/>
    <property type="match status" value="1"/>
</dbReference>
<dbReference type="OrthoDB" id="7062395at2"/>
<comment type="caution">
    <text evidence="2">The sequence shown here is derived from an EMBL/GenBank/DDBJ whole genome shotgun (WGS) entry which is preliminary data.</text>
</comment>
<accession>A0A4T0UTI4</accession>
<evidence type="ECO:0000256" key="1">
    <source>
        <dbReference type="SAM" id="SignalP"/>
    </source>
</evidence>
<name>A0A4T0UTI4_9NEIS</name>
<organism evidence="2 3">
    <name type="scientific">Crenobacter intestini</name>
    <dbReference type="NCBI Taxonomy" id="2563443"/>
    <lineage>
        <taxon>Bacteria</taxon>
        <taxon>Pseudomonadati</taxon>
        <taxon>Pseudomonadota</taxon>
        <taxon>Betaproteobacteria</taxon>
        <taxon>Neisseriales</taxon>
        <taxon>Neisseriaceae</taxon>
        <taxon>Crenobacter</taxon>
    </lineage>
</organism>
<dbReference type="Gene3D" id="3.30.70.2970">
    <property type="entry name" value="Protein of unknown function (DUF541), domain 2"/>
    <property type="match status" value="1"/>
</dbReference>
<dbReference type="InterPro" id="IPR007497">
    <property type="entry name" value="SIMPL/DUF541"/>
</dbReference>
<feature type="chain" id="PRO_5020297155" evidence="1">
    <location>
        <begin position="20"/>
        <end position="227"/>
    </location>
</feature>
<dbReference type="PANTHER" id="PTHR34387:SF1">
    <property type="entry name" value="PERIPLASMIC IMMUNOGENIC PROTEIN"/>
    <property type="match status" value="1"/>
</dbReference>
<evidence type="ECO:0000313" key="3">
    <source>
        <dbReference type="Proteomes" id="UP000308891"/>
    </source>
</evidence>
<protein>
    <submittedName>
        <fullName evidence="2">DUF541 domain-containing protein</fullName>
    </submittedName>
</protein>
<evidence type="ECO:0000313" key="2">
    <source>
        <dbReference type="EMBL" id="TIC82087.1"/>
    </source>
</evidence>
<dbReference type="PANTHER" id="PTHR34387">
    <property type="entry name" value="SLR1258 PROTEIN"/>
    <property type="match status" value="1"/>
</dbReference>
<keyword evidence="3" id="KW-1185">Reference proteome</keyword>
<dbReference type="EMBL" id="STGJ01000010">
    <property type="protein sequence ID" value="TIC82087.1"/>
    <property type="molecule type" value="Genomic_DNA"/>
</dbReference>
<gene>
    <name evidence="2" type="ORF">E5K04_10035</name>
</gene>
<keyword evidence="1" id="KW-0732">Signal</keyword>
<dbReference type="AlphaFoldDB" id="A0A4T0UTI4"/>
<dbReference type="Proteomes" id="UP000308891">
    <property type="component" value="Unassembled WGS sequence"/>
</dbReference>
<dbReference type="GO" id="GO:0006974">
    <property type="term" value="P:DNA damage response"/>
    <property type="evidence" value="ECO:0007669"/>
    <property type="project" value="TreeGrafter"/>
</dbReference>
<feature type="signal peptide" evidence="1">
    <location>
        <begin position="1"/>
        <end position="19"/>
    </location>
</feature>
<sequence>MKLYGLAFAALLPCASVLAEPVVLNLSANASREIANDEMVARLYVQADAASPAVLARELGGALERARKEAARYPQLSFAQAGYNSWPEYGKDRKVNGWRGRASVTVSGRDLQAASELVARLQGFMLIESIGFQVSESARRAAQQALIPEALADIDAQARVVGRSLGKPRQAVRELTLNGPGGGAPMPVFAQAKFAVANAEAGAPAPVNWQPGVSRIGVDASARVELQ</sequence>